<feature type="region of interest" description="Disordered" evidence="4">
    <location>
        <begin position="546"/>
        <end position="595"/>
    </location>
</feature>
<feature type="domain" description="RRM" evidence="5">
    <location>
        <begin position="264"/>
        <end position="348"/>
    </location>
</feature>
<feature type="compositionally biased region" description="Polar residues" evidence="4">
    <location>
        <begin position="1"/>
        <end position="12"/>
    </location>
</feature>
<dbReference type="PANTHER" id="PTHR24012">
    <property type="entry name" value="RNA BINDING PROTEIN"/>
    <property type="match status" value="1"/>
</dbReference>
<dbReference type="RefSeq" id="XP_056766496.1">
    <property type="nucleotide sequence ID" value="XM_056907878.1"/>
</dbReference>
<reference evidence="6" key="2">
    <citation type="journal article" date="2023" name="IMA Fungus">
        <title>Comparative genomic study of the Penicillium genus elucidates a diverse pangenome and 15 lateral gene transfer events.</title>
        <authorList>
            <person name="Petersen C."/>
            <person name="Sorensen T."/>
            <person name="Nielsen M.R."/>
            <person name="Sondergaard T.E."/>
            <person name="Sorensen J.L."/>
            <person name="Fitzpatrick D.A."/>
            <person name="Frisvad J.C."/>
            <person name="Nielsen K.L."/>
        </authorList>
    </citation>
    <scope>NUCLEOTIDE SEQUENCE</scope>
    <source>
        <strain evidence="6">IBT 16125</strain>
    </source>
</reference>
<feature type="domain" description="RRM" evidence="5">
    <location>
        <begin position="352"/>
        <end position="431"/>
    </location>
</feature>
<gene>
    <name evidence="6" type="ORF">N7458_004496</name>
</gene>
<dbReference type="InterPro" id="IPR035979">
    <property type="entry name" value="RBD_domain_sf"/>
</dbReference>
<dbReference type="SUPFAM" id="SSF54928">
    <property type="entry name" value="RNA-binding domain, RBD"/>
    <property type="match status" value="2"/>
</dbReference>
<evidence type="ECO:0000259" key="5">
    <source>
        <dbReference type="PROSITE" id="PS50102"/>
    </source>
</evidence>
<proteinExistence type="predicted"/>
<evidence type="ECO:0000256" key="3">
    <source>
        <dbReference type="PROSITE-ProRule" id="PRU00176"/>
    </source>
</evidence>
<evidence type="ECO:0000256" key="4">
    <source>
        <dbReference type="SAM" id="MobiDB-lite"/>
    </source>
</evidence>
<dbReference type="FunFam" id="3.30.70.330:FF:000323">
    <property type="entry name" value="RNA binding protein MSSP-2"/>
    <property type="match status" value="1"/>
</dbReference>
<dbReference type="PROSITE" id="PS50102">
    <property type="entry name" value="RRM"/>
    <property type="match status" value="2"/>
</dbReference>
<name>A0AAD6C6H5_9EURO</name>
<reference evidence="6" key="1">
    <citation type="submission" date="2022-12" db="EMBL/GenBank/DDBJ databases">
        <authorList>
            <person name="Petersen C."/>
        </authorList>
    </citation>
    <scope>NUCLEOTIDE SEQUENCE</scope>
    <source>
        <strain evidence="6">IBT 16125</strain>
    </source>
</reference>
<dbReference type="Proteomes" id="UP001213681">
    <property type="component" value="Unassembled WGS sequence"/>
</dbReference>
<dbReference type="GO" id="GO:0003723">
    <property type="term" value="F:RNA binding"/>
    <property type="evidence" value="ECO:0007669"/>
    <property type="project" value="UniProtKB-UniRule"/>
</dbReference>
<organism evidence="6 7">
    <name type="scientific">Penicillium daleae</name>
    <dbReference type="NCBI Taxonomy" id="63821"/>
    <lineage>
        <taxon>Eukaryota</taxon>
        <taxon>Fungi</taxon>
        <taxon>Dikarya</taxon>
        <taxon>Ascomycota</taxon>
        <taxon>Pezizomycotina</taxon>
        <taxon>Eurotiomycetes</taxon>
        <taxon>Eurotiomycetidae</taxon>
        <taxon>Eurotiales</taxon>
        <taxon>Aspergillaceae</taxon>
        <taxon>Penicillium</taxon>
    </lineage>
</organism>
<evidence type="ECO:0000256" key="1">
    <source>
        <dbReference type="ARBA" id="ARBA00022737"/>
    </source>
</evidence>
<dbReference type="InterPro" id="IPR000504">
    <property type="entry name" value="RRM_dom"/>
</dbReference>
<evidence type="ECO:0000256" key="2">
    <source>
        <dbReference type="ARBA" id="ARBA00022884"/>
    </source>
</evidence>
<dbReference type="EMBL" id="JAPVEA010000005">
    <property type="protein sequence ID" value="KAJ5453540.1"/>
    <property type="molecule type" value="Genomic_DNA"/>
</dbReference>
<dbReference type="AlphaFoldDB" id="A0AAD6C6H5"/>
<keyword evidence="1" id="KW-0677">Repeat</keyword>
<dbReference type="SMART" id="SM00360">
    <property type="entry name" value="RRM"/>
    <property type="match status" value="2"/>
</dbReference>
<feature type="region of interest" description="Disordered" evidence="4">
    <location>
        <begin position="1"/>
        <end position="32"/>
    </location>
</feature>
<protein>
    <recommendedName>
        <fullName evidence="5">RRM domain-containing protein</fullName>
    </recommendedName>
</protein>
<accession>A0AAD6C6H5</accession>
<evidence type="ECO:0000313" key="7">
    <source>
        <dbReference type="Proteomes" id="UP001213681"/>
    </source>
</evidence>
<feature type="region of interest" description="Disordered" evidence="4">
    <location>
        <begin position="154"/>
        <end position="174"/>
    </location>
</feature>
<dbReference type="Gene3D" id="3.30.70.330">
    <property type="match status" value="2"/>
</dbReference>
<evidence type="ECO:0000313" key="6">
    <source>
        <dbReference type="EMBL" id="KAJ5453540.1"/>
    </source>
</evidence>
<dbReference type="Pfam" id="PF00076">
    <property type="entry name" value="RRM_1"/>
    <property type="match status" value="2"/>
</dbReference>
<keyword evidence="2 3" id="KW-0694">RNA-binding</keyword>
<dbReference type="GeneID" id="81598121"/>
<comment type="caution">
    <text evidence="6">The sequence shown here is derived from an EMBL/GenBank/DDBJ whole genome shotgun (WGS) entry which is preliminary data.</text>
</comment>
<sequence length="595" mass="65844">MRAQPTQATTPSGPGAGANGMATPFHQDPRTPYVSGFQQGSNVPIHENAAPMAQAFPGMNFQHHRGKYAGKGRASVPVNMNANMDWSHANGTPCGNPANFFPNSNFMNGLPQISSFVPNSVSNTMGMYPGLNTMMQGPYSWPYMMNYGQSGMSSVRQSPWTTPDGQKGPQTENNTPNRYFLSTFIPDMNSPALPGFACGNMFPQMGPNPSFPLQMMKTASGYVAQDMEALTQQEPAIPRAVPAMWTNPSDMTLAKCLENREGITNVYIRGFLPETTDEMLHAYAARFGEIERCKAIVDLDTGLCKGFGFVQFYQFSSCENCIRGFFYLGYQASFAQKSRNSRLKELEDKSSTNIYCTNIPIDWTEADLRRHFEPYHVVSEKISRDEETGVSKEVGFARFDTREIAERVLADFHNVTVTHDSVKLLLRFADTKAQKLLKQQSNERRAYRAGEYNFSVEVVQGSTPSPTIRRLRQASAHITPDSQQSFKISPGEISSNWTPATSISPTYALMKKPGNGVLRSSGVQSLSALENTTMYREGFLHRRSVTEVSGSSKTARPDSPSAESYISSPRKEHLRASSMSPLPSRMVLTIPTPQT</sequence>
<keyword evidence="7" id="KW-1185">Reference proteome</keyword>
<dbReference type="InterPro" id="IPR012677">
    <property type="entry name" value="Nucleotide-bd_a/b_plait_sf"/>
</dbReference>